<reference evidence="2 3" key="1">
    <citation type="submission" date="2018-03" db="EMBL/GenBank/DDBJ databases">
        <title>Genomic Encyclopedia of Archaeal and Bacterial Type Strains, Phase II (KMG-II): from individual species to whole genera.</title>
        <authorList>
            <person name="Goeker M."/>
        </authorList>
    </citation>
    <scope>NUCLEOTIDE SEQUENCE [LARGE SCALE GENOMIC DNA]</scope>
    <source>
        <strain evidence="2 3">DSM 45601</strain>
    </source>
</reference>
<proteinExistence type="predicted"/>
<dbReference type="Proteomes" id="UP000237846">
    <property type="component" value="Unassembled WGS sequence"/>
</dbReference>
<keyword evidence="1" id="KW-0732">Signal</keyword>
<keyword evidence="3" id="KW-1185">Reference proteome</keyword>
<organism evidence="2 3">
    <name type="scientific">Allonocardiopsis opalescens</name>
    <dbReference type="NCBI Taxonomy" id="1144618"/>
    <lineage>
        <taxon>Bacteria</taxon>
        <taxon>Bacillati</taxon>
        <taxon>Actinomycetota</taxon>
        <taxon>Actinomycetes</taxon>
        <taxon>Streptosporangiales</taxon>
        <taxon>Allonocardiopsis</taxon>
    </lineage>
</organism>
<feature type="chain" id="PRO_5015548664" description="GDSL-like lipase/acylhydrolase family protein" evidence="1">
    <location>
        <begin position="37"/>
        <end position="82"/>
    </location>
</feature>
<evidence type="ECO:0008006" key="4">
    <source>
        <dbReference type="Google" id="ProtNLM"/>
    </source>
</evidence>
<evidence type="ECO:0000313" key="3">
    <source>
        <dbReference type="Proteomes" id="UP000237846"/>
    </source>
</evidence>
<name>A0A2T0PZ24_9ACTN</name>
<gene>
    <name evidence="2" type="ORF">CLV72_107295</name>
</gene>
<evidence type="ECO:0000256" key="1">
    <source>
        <dbReference type="SAM" id="SignalP"/>
    </source>
</evidence>
<dbReference type="EMBL" id="PVZC01000007">
    <property type="protein sequence ID" value="PRX96772.1"/>
    <property type="molecule type" value="Genomic_DNA"/>
</dbReference>
<sequence length="82" mass="8192">MTAMPKTGKAARAAKRAALVAGAAAVAFGLAAPAHAGDGWSTRAQGDMNVTALGDSWVTGAGGSAAPQNTWYTVAPLNTWYS</sequence>
<dbReference type="AlphaFoldDB" id="A0A2T0PZ24"/>
<evidence type="ECO:0000313" key="2">
    <source>
        <dbReference type="EMBL" id="PRX96772.1"/>
    </source>
</evidence>
<comment type="caution">
    <text evidence="2">The sequence shown here is derived from an EMBL/GenBank/DDBJ whole genome shotgun (WGS) entry which is preliminary data.</text>
</comment>
<protein>
    <recommendedName>
        <fullName evidence="4">GDSL-like lipase/acylhydrolase family protein</fullName>
    </recommendedName>
</protein>
<accession>A0A2T0PZ24</accession>
<feature type="signal peptide" evidence="1">
    <location>
        <begin position="1"/>
        <end position="36"/>
    </location>
</feature>